<dbReference type="Proteomes" id="UP001524383">
    <property type="component" value="Unassembled WGS sequence"/>
</dbReference>
<reference evidence="1 2" key="1">
    <citation type="submission" date="2019-08" db="EMBL/GenBank/DDBJ databases">
        <authorList>
            <person name="Chen S.-C."/>
            <person name="Lai M.-C."/>
            <person name="You Y.-T."/>
        </authorList>
    </citation>
    <scope>NUCLEOTIDE SEQUENCE [LARGE SCALE GENOMIC DNA]</scope>
    <source>
        <strain evidence="1 2">P2F9704a</strain>
    </source>
</reference>
<evidence type="ECO:0000313" key="1">
    <source>
        <dbReference type="EMBL" id="MCQ1537473.1"/>
    </source>
</evidence>
<dbReference type="EMBL" id="VOTZ01000001">
    <property type="protein sequence ID" value="MCQ1537473.1"/>
    <property type="molecule type" value="Genomic_DNA"/>
</dbReference>
<sequence>MEKNKSPKTWIIVREGAILKNNSIDGMAFAKIITDLQRAIDTIGTSKYGKDYKKEDFRLFFKEIQKGSVIIPMYPMAYTTSLNRDNLFTDITGTMERLITTLNIKPDLFKEQFESEIISPGARIDLLKSFTSLSSLNSQIEIKTSYARPESGCFIPKHLTSYLNDLMIDYGGNGEVSVSGVIVRINGDREYYFTIEAKNGHKINCYFNPSEDETVKSLYKKWVHLAGEMTRTQKHAKIHSISELSEIKTETLLNAGNYVFRKPLTFDIHYDNEEKLWCIEQESLSLHAYGVNYNKALESLIDEIEGHIISFIHYPDERHTPESVELKKRLSEYIDFQAAEKIVQEKYGEV</sequence>
<evidence type="ECO:0000313" key="2">
    <source>
        <dbReference type="Proteomes" id="UP001524383"/>
    </source>
</evidence>
<proteinExistence type="predicted"/>
<accession>A0ABD4THQ2</accession>
<keyword evidence="2" id="KW-1185">Reference proteome</keyword>
<protein>
    <submittedName>
        <fullName evidence="1">Uncharacterized protein</fullName>
    </submittedName>
</protein>
<comment type="caution">
    <text evidence="1">The sequence shown here is derived from an EMBL/GenBank/DDBJ whole genome shotgun (WGS) entry which is preliminary data.</text>
</comment>
<dbReference type="RefSeq" id="WP_255331379.1">
    <property type="nucleotide sequence ID" value="NZ_VOTZ01000001.1"/>
</dbReference>
<name>A0ABD4THQ2_9EURY</name>
<gene>
    <name evidence="1" type="ORF">FTO68_00485</name>
</gene>
<organism evidence="1 2">
    <name type="scientific">Methanocalculus taiwanensis</name>
    <dbReference type="NCBI Taxonomy" id="106207"/>
    <lineage>
        <taxon>Archaea</taxon>
        <taxon>Methanobacteriati</taxon>
        <taxon>Methanobacteriota</taxon>
        <taxon>Stenosarchaea group</taxon>
        <taxon>Methanomicrobia</taxon>
        <taxon>Methanomicrobiales</taxon>
        <taxon>Methanocalculaceae</taxon>
        <taxon>Methanocalculus</taxon>
    </lineage>
</organism>
<dbReference type="AlphaFoldDB" id="A0ABD4THQ2"/>